<dbReference type="EMBL" id="BORT01000027">
    <property type="protein sequence ID" value="GIO50029.1"/>
    <property type="molecule type" value="Genomic_DNA"/>
</dbReference>
<dbReference type="Proteomes" id="UP000682811">
    <property type="component" value="Unassembled WGS sequence"/>
</dbReference>
<dbReference type="Pfam" id="PF18928">
    <property type="entry name" value="DUF5677"/>
    <property type="match status" value="1"/>
</dbReference>
<sequence length="286" mass="33775">MDENQKILMGLAARSSHILHQYFEIISTYFNKESDVPVFERHVLKQIPISCHVTSESILVLVANSRLWDNEMLIRSVLEGTLKFIYLTTGTDEERKTKIDEFWNVLPVIGQIKSSRRAEEVYNNLSENASQKNDMKFIKGVILSEDKINEIQTKYPRKYRKELEHKWSYSEIVKELSKDDKHKYFNGMFHGYGVGSHLIHHDADAINFLMDHNARVPERRIAKELAHGCRQISDVMTYSMLRLYAYKLLHNESVANVWLDSYIELSEEMKQYHESFQEIEEKYLEY</sequence>
<comment type="caution">
    <text evidence="1">The sequence shown here is derived from an EMBL/GenBank/DDBJ whole genome shotgun (WGS) entry which is preliminary data.</text>
</comment>
<keyword evidence="2" id="KW-1185">Reference proteome</keyword>
<accession>A0A919YFY1</accession>
<dbReference type="RefSeq" id="WP_212980354.1">
    <property type="nucleotide sequence ID" value="NZ_AP025343.1"/>
</dbReference>
<gene>
    <name evidence="1" type="ORF">J34TS1_47940</name>
</gene>
<organism evidence="1 2">
    <name type="scientific">Paenibacillus azoreducens</name>
    <dbReference type="NCBI Taxonomy" id="116718"/>
    <lineage>
        <taxon>Bacteria</taxon>
        <taxon>Bacillati</taxon>
        <taxon>Bacillota</taxon>
        <taxon>Bacilli</taxon>
        <taxon>Bacillales</taxon>
        <taxon>Paenibacillaceae</taxon>
        <taxon>Paenibacillus</taxon>
    </lineage>
</organism>
<evidence type="ECO:0000313" key="2">
    <source>
        <dbReference type="Proteomes" id="UP000682811"/>
    </source>
</evidence>
<dbReference type="InterPro" id="IPR043733">
    <property type="entry name" value="DUF5677"/>
</dbReference>
<name>A0A919YFY1_9BACL</name>
<protein>
    <submittedName>
        <fullName evidence="1">Uncharacterized protein</fullName>
    </submittedName>
</protein>
<reference evidence="1 2" key="1">
    <citation type="submission" date="2021-03" db="EMBL/GenBank/DDBJ databases">
        <title>Antimicrobial resistance genes in bacteria isolated from Japanese honey, and their potential for conferring macrolide and lincosamide resistance in the American foulbrood pathogen Paenibacillus larvae.</title>
        <authorList>
            <person name="Okamoto M."/>
            <person name="Kumagai M."/>
            <person name="Kanamori H."/>
            <person name="Takamatsu D."/>
        </authorList>
    </citation>
    <scope>NUCLEOTIDE SEQUENCE [LARGE SCALE GENOMIC DNA]</scope>
    <source>
        <strain evidence="1 2">J34TS1</strain>
    </source>
</reference>
<evidence type="ECO:0000313" key="1">
    <source>
        <dbReference type="EMBL" id="GIO50029.1"/>
    </source>
</evidence>
<dbReference type="AlphaFoldDB" id="A0A919YFY1"/>
<proteinExistence type="predicted"/>